<dbReference type="Gene3D" id="3.40.50.40">
    <property type="match status" value="1"/>
</dbReference>
<evidence type="ECO:0000256" key="6">
    <source>
        <dbReference type="PIRSR" id="PIRSR001220-2"/>
    </source>
</evidence>
<feature type="active site" evidence="8">
    <location>
        <position position="89"/>
    </location>
</feature>
<dbReference type="PRINTS" id="PR00139">
    <property type="entry name" value="ASNGLNASE"/>
</dbReference>
<dbReference type="InterPro" id="IPR037152">
    <property type="entry name" value="L-asparaginase_N_sf"/>
</dbReference>
<accession>A0A074MCR3</accession>
<dbReference type="InterPro" id="IPR004550">
    <property type="entry name" value="AsnASE_II"/>
</dbReference>
<dbReference type="CDD" id="cd08964">
    <property type="entry name" value="L-asparaginase_II"/>
    <property type="match status" value="1"/>
</dbReference>
<dbReference type="EC" id="3.5.1.1" evidence="2"/>
<evidence type="ECO:0000256" key="3">
    <source>
        <dbReference type="ARBA" id="ARBA00022801"/>
    </source>
</evidence>
<evidence type="ECO:0000313" key="11">
    <source>
        <dbReference type="EMBL" id="KEO83657.1"/>
    </source>
</evidence>
<dbReference type="GO" id="GO:0004067">
    <property type="term" value="F:asparaginase activity"/>
    <property type="evidence" value="ECO:0007669"/>
    <property type="project" value="UniProtKB-UniRule"/>
</dbReference>
<evidence type="ECO:0000256" key="4">
    <source>
        <dbReference type="ARBA" id="ARBA00049366"/>
    </source>
</evidence>
<dbReference type="PROSITE" id="PS00144">
    <property type="entry name" value="ASN_GLN_ASE_1"/>
    <property type="match status" value="1"/>
</dbReference>
<dbReference type="SMART" id="SM00870">
    <property type="entry name" value="Asparaginase"/>
    <property type="match status" value="1"/>
</dbReference>
<dbReference type="PIRSF" id="PIRSF500176">
    <property type="entry name" value="L_ASNase"/>
    <property type="match status" value="1"/>
</dbReference>
<feature type="domain" description="Asparaginase/glutaminase C-terminal" evidence="10">
    <location>
        <begin position="208"/>
        <end position="322"/>
    </location>
</feature>
<sequence>MKHILVMTTGGTIAMIEDQETQTVRPVANAADLTQAVPKLAEYARVSVEAFSNVPSPHLTTRMMSELGQAVLTRLQRDDVDGLVITHGTDTLEETAYFLDLILPPGKPVIVTGAMRSSNELGADGPLNLLNSVRTAASTDAVGQGVLVVFNDEIHAARFVTKTHTSNVATFQSPTVGPIGFLDKRTVQIRHIPKPHAHIPVHDLVPEVGLLKMAVGMDDLLINCLLDNGAKGLVIEALGAGNVPPGVVPGIKRALAENIPVVLVSRCYNGIVQDVYGYEGGGKHLLDLGVLFSNGLNGQKARIKLMTALKETHDVQELSKYFDLE</sequence>
<dbReference type="InterPro" id="IPR027475">
    <property type="entry name" value="Asparaginase/glutaminase_AS2"/>
</dbReference>
<dbReference type="InterPro" id="IPR006034">
    <property type="entry name" value="Asparaginase/glutaminase-like"/>
</dbReference>
<evidence type="ECO:0000256" key="1">
    <source>
        <dbReference type="ARBA" id="ARBA00010518"/>
    </source>
</evidence>
<feature type="binding site" evidence="6">
    <location>
        <position position="56"/>
    </location>
    <ligand>
        <name>substrate</name>
    </ligand>
</feature>
<evidence type="ECO:0000256" key="8">
    <source>
        <dbReference type="PROSITE-ProRule" id="PRU10100"/>
    </source>
</evidence>
<comment type="caution">
    <text evidence="11">The sequence shown here is derived from an EMBL/GenBank/DDBJ whole genome shotgun (WGS) entry which is preliminary data.</text>
</comment>
<reference evidence="11 12" key="1">
    <citation type="journal article" date="2013" name="Int. J. Syst. Evol. Microbiol.">
        <title>Tumebacillus flagellatus sp. nov., an alpha-amylase/pullulanase-producing bacterium isolated from cassava wastewater.</title>
        <authorList>
            <person name="Wang Q."/>
            <person name="Xie N."/>
            <person name="Qin Y."/>
            <person name="Shen N."/>
            <person name="Zhu J."/>
            <person name="Mi H."/>
            <person name="Huang R."/>
        </authorList>
    </citation>
    <scope>NUCLEOTIDE SEQUENCE [LARGE SCALE GENOMIC DNA]</scope>
    <source>
        <strain evidence="11 12">GST4</strain>
    </source>
</reference>
<dbReference type="PROSITE" id="PS51732">
    <property type="entry name" value="ASN_GLN_ASE_3"/>
    <property type="match status" value="1"/>
</dbReference>
<dbReference type="PANTHER" id="PTHR11707">
    <property type="entry name" value="L-ASPARAGINASE"/>
    <property type="match status" value="1"/>
</dbReference>
<dbReference type="AlphaFoldDB" id="A0A074MCR3"/>
<dbReference type="eggNOG" id="COG0252">
    <property type="taxonomic scope" value="Bacteria"/>
</dbReference>
<evidence type="ECO:0000259" key="10">
    <source>
        <dbReference type="Pfam" id="PF17763"/>
    </source>
</evidence>
<dbReference type="InterPro" id="IPR040919">
    <property type="entry name" value="Asparaginase_C"/>
</dbReference>
<organism evidence="11 12">
    <name type="scientific">Tumebacillus flagellatus</name>
    <dbReference type="NCBI Taxonomy" id="1157490"/>
    <lineage>
        <taxon>Bacteria</taxon>
        <taxon>Bacillati</taxon>
        <taxon>Bacillota</taxon>
        <taxon>Bacilli</taxon>
        <taxon>Bacillales</taxon>
        <taxon>Alicyclobacillaceae</taxon>
        <taxon>Tumebacillus</taxon>
    </lineage>
</organism>
<dbReference type="PIRSF" id="PIRSF001220">
    <property type="entry name" value="L-ASNase_gatD"/>
    <property type="match status" value="1"/>
</dbReference>
<evidence type="ECO:0000313" key="12">
    <source>
        <dbReference type="Proteomes" id="UP000027931"/>
    </source>
</evidence>
<feature type="binding site" evidence="6">
    <location>
        <begin position="89"/>
        <end position="90"/>
    </location>
    <ligand>
        <name>substrate</name>
    </ligand>
</feature>
<protein>
    <recommendedName>
        <fullName evidence="2">asparaginase</fullName>
        <ecNumber evidence="2">3.5.1.1</ecNumber>
    </recommendedName>
</protein>
<keyword evidence="3" id="KW-0378">Hydrolase</keyword>
<dbReference type="PANTHER" id="PTHR11707:SF28">
    <property type="entry name" value="60 KDA LYSOPHOSPHOLIPASE"/>
    <property type="match status" value="1"/>
</dbReference>
<evidence type="ECO:0000256" key="5">
    <source>
        <dbReference type="PIRSR" id="PIRSR001220-1"/>
    </source>
</evidence>
<dbReference type="GO" id="GO:0006528">
    <property type="term" value="P:asparagine metabolic process"/>
    <property type="evidence" value="ECO:0007669"/>
    <property type="project" value="InterPro"/>
</dbReference>
<dbReference type="SFLD" id="SFLDS00057">
    <property type="entry name" value="Glutaminase/Asparaginase"/>
    <property type="match status" value="1"/>
</dbReference>
<dbReference type="Pfam" id="PF00710">
    <property type="entry name" value="Asparaginase"/>
    <property type="match status" value="1"/>
</dbReference>
<dbReference type="FunFam" id="3.40.50.1170:FF:000001">
    <property type="entry name" value="L-asparaginase 2"/>
    <property type="match status" value="1"/>
</dbReference>
<dbReference type="InterPro" id="IPR036152">
    <property type="entry name" value="Asp/glu_Ase-like_sf"/>
</dbReference>
<comment type="catalytic activity">
    <reaction evidence="4">
        <text>L-asparagine + H2O = L-aspartate + NH4(+)</text>
        <dbReference type="Rhea" id="RHEA:21016"/>
        <dbReference type="ChEBI" id="CHEBI:15377"/>
        <dbReference type="ChEBI" id="CHEBI:28938"/>
        <dbReference type="ChEBI" id="CHEBI:29991"/>
        <dbReference type="ChEBI" id="CHEBI:58048"/>
        <dbReference type="EC" id="3.5.1.1"/>
    </reaction>
</comment>
<dbReference type="Gene3D" id="3.40.50.1170">
    <property type="entry name" value="L-asparaginase, N-terminal domain"/>
    <property type="match status" value="1"/>
</dbReference>
<dbReference type="FunFam" id="3.40.50.40:FF:000003">
    <property type="entry name" value="L-asparaginase 2"/>
    <property type="match status" value="1"/>
</dbReference>
<feature type="active site" evidence="7">
    <location>
        <position position="12"/>
    </location>
</feature>
<evidence type="ECO:0000256" key="7">
    <source>
        <dbReference type="PROSITE-ProRule" id="PRU10099"/>
    </source>
</evidence>
<feature type="active site" description="O-isoaspartyl threonine intermediate" evidence="5">
    <location>
        <position position="12"/>
    </location>
</feature>
<dbReference type="Proteomes" id="UP000027931">
    <property type="component" value="Unassembled WGS sequence"/>
</dbReference>
<proteinExistence type="inferred from homology"/>
<feature type="domain" description="L-asparaginase N-terminal" evidence="9">
    <location>
        <begin position="3"/>
        <end position="191"/>
    </location>
</feature>
<dbReference type="SUPFAM" id="SSF53774">
    <property type="entry name" value="Glutaminase/Asparaginase"/>
    <property type="match status" value="1"/>
</dbReference>
<evidence type="ECO:0000259" key="9">
    <source>
        <dbReference type="Pfam" id="PF00710"/>
    </source>
</evidence>
<dbReference type="STRING" id="1157490.EL26_08335"/>
<dbReference type="InterPro" id="IPR020827">
    <property type="entry name" value="Asparaginase/glutaminase_AS1"/>
</dbReference>
<keyword evidence="12" id="KW-1185">Reference proteome</keyword>
<comment type="similarity">
    <text evidence="1">Belongs to the asparaginase 1 family.</text>
</comment>
<name>A0A074MCR3_9BACL</name>
<dbReference type="PROSITE" id="PS00917">
    <property type="entry name" value="ASN_GLN_ASE_2"/>
    <property type="match status" value="1"/>
</dbReference>
<dbReference type="OrthoDB" id="9788068at2"/>
<dbReference type="Pfam" id="PF17763">
    <property type="entry name" value="Asparaginase_C"/>
    <property type="match status" value="1"/>
</dbReference>
<evidence type="ECO:0000256" key="2">
    <source>
        <dbReference type="ARBA" id="ARBA00012920"/>
    </source>
</evidence>
<dbReference type="InterPro" id="IPR027473">
    <property type="entry name" value="L-asparaginase_C"/>
</dbReference>
<gene>
    <name evidence="11" type="ORF">EL26_08335</name>
</gene>
<dbReference type="InterPro" id="IPR027474">
    <property type="entry name" value="L-asparaginase_N"/>
</dbReference>
<dbReference type="EMBL" id="JMIR01000009">
    <property type="protein sequence ID" value="KEO83657.1"/>
    <property type="molecule type" value="Genomic_DNA"/>
</dbReference>
<dbReference type="RefSeq" id="WP_152559204.1">
    <property type="nucleotide sequence ID" value="NZ_JMIR01000009.1"/>
</dbReference>